<dbReference type="Proteomes" id="UP000567885">
    <property type="component" value="Unassembled WGS sequence"/>
</dbReference>
<keyword evidence="2" id="KW-0378">Hydrolase</keyword>
<dbReference type="Gene3D" id="3.40.390.10">
    <property type="entry name" value="Collagenase (Catalytic Domain)"/>
    <property type="match status" value="1"/>
</dbReference>
<proteinExistence type="predicted"/>
<dbReference type="OrthoDB" id="291007at2759"/>
<feature type="chain" id="PRO_5034172749" evidence="1">
    <location>
        <begin position="20"/>
        <end position="361"/>
    </location>
</feature>
<dbReference type="AlphaFoldDB" id="A0A8H5X124"/>
<accession>A0A8H5X124</accession>
<feature type="signal peptide" evidence="1">
    <location>
        <begin position="1"/>
        <end position="19"/>
    </location>
</feature>
<dbReference type="SUPFAM" id="SSF55486">
    <property type="entry name" value="Metalloproteases ('zincins'), catalytic domain"/>
    <property type="match status" value="1"/>
</dbReference>
<keyword evidence="2" id="KW-0645">Protease</keyword>
<reference evidence="2 3" key="1">
    <citation type="submission" date="2020-05" db="EMBL/GenBank/DDBJ databases">
        <title>Identification and distribution of gene clusters putatively required for synthesis of sphingolipid metabolism inhibitors in phylogenetically diverse species of the filamentous fungus Fusarium.</title>
        <authorList>
            <person name="Kim H.-S."/>
            <person name="Busman M."/>
            <person name="Brown D.W."/>
            <person name="Divon H."/>
            <person name="Uhlig S."/>
            <person name="Proctor R.H."/>
        </authorList>
    </citation>
    <scope>NUCLEOTIDE SEQUENCE [LARGE SCALE GENOMIC DNA]</scope>
    <source>
        <strain evidence="2 3">NRRL 20693</strain>
    </source>
</reference>
<dbReference type="EMBL" id="JAAGWQ010000025">
    <property type="protein sequence ID" value="KAF5677568.1"/>
    <property type="molecule type" value="Genomic_DNA"/>
</dbReference>
<keyword evidence="1" id="KW-0732">Signal</keyword>
<name>A0A8H5X124_FUSHE</name>
<evidence type="ECO:0000256" key="1">
    <source>
        <dbReference type="SAM" id="SignalP"/>
    </source>
</evidence>
<evidence type="ECO:0000313" key="2">
    <source>
        <dbReference type="EMBL" id="KAF5677568.1"/>
    </source>
</evidence>
<protein>
    <submittedName>
        <fullName evidence="2">Zinc-dependent metalloprotease</fullName>
    </submittedName>
</protein>
<organism evidence="2 3">
    <name type="scientific">Fusarium heterosporum</name>
    <dbReference type="NCBI Taxonomy" id="42747"/>
    <lineage>
        <taxon>Eukaryota</taxon>
        <taxon>Fungi</taxon>
        <taxon>Dikarya</taxon>
        <taxon>Ascomycota</taxon>
        <taxon>Pezizomycotina</taxon>
        <taxon>Sordariomycetes</taxon>
        <taxon>Hypocreomycetidae</taxon>
        <taxon>Hypocreales</taxon>
        <taxon>Nectriaceae</taxon>
        <taxon>Fusarium</taxon>
        <taxon>Fusarium heterosporum species complex</taxon>
    </lineage>
</organism>
<evidence type="ECO:0000313" key="3">
    <source>
        <dbReference type="Proteomes" id="UP000567885"/>
    </source>
</evidence>
<keyword evidence="3" id="KW-1185">Reference proteome</keyword>
<keyword evidence="2" id="KW-0482">Metalloprotease</keyword>
<comment type="caution">
    <text evidence="2">The sequence shown here is derived from an EMBL/GenBank/DDBJ whole genome shotgun (WGS) entry which is preliminary data.</text>
</comment>
<dbReference type="GO" id="GO:0008237">
    <property type="term" value="F:metallopeptidase activity"/>
    <property type="evidence" value="ECO:0007669"/>
    <property type="project" value="UniProtKB-KW"/>
</dbReference>
<sequence>MRLTHIVANLALLAGFVKAGSRLWEVNPTTITPDAESFDKRAISIKPSDSNAGVRRWPDKTITYAYVDKEAEQKLSVILQGAMTIWQDLDQHGFLYDKIEMKACKRRRTECLVIHYNDQGRLRTTVGIQVVEKGNPYVGPTMHLSDREDVGNLNANINAAHELGHAWGLYHEHQNDKLWGLSDLTNNPAPYLLTGDTFATEDYHCDNLKGYEDAHAKMQTAREEGKETAPLTSLCYYSSVAQRYDFDAVDWMPQDSGEMSWDGTFDPDSLMLYPSGAGGKGDAAPGRDNRLPILTYPDGKRIPLRRGPSTGDTKKLIELYGSQYVPDTELLNDKSSTMKNRFNKLRNALSRKGGDTKDGVC</sequence>
<gene>
    <name evidence="2" type="ORF">FHETE_1619</name>
</gene>
<dbReference type="InterPro" id="IPR024079">
    <property type="entry name" value="MetalloPept_cat_dom_sf"/>
</dbReference>
<dbReference type="GO" id="GO:0006508">
    <property type="term" value="P:proteolysis"/>
    <property type="evidence" value="ECO:0007669"/>
    <property type="project" value="UniProtKB-KW"/>
</dbReference>